<dbReference type="InterPro" id="IPR036397">
    <property type="entry name" value="RNaseH_sf"/>
</dbReference>
<dbReference type="SUPFAM" id="SSF53098">
    <property type="entry name" value="Ribonuclease H-like"/>
    <property type="match status" value="1"/>
</dbReference>
<dbReference type="InterPro" id="IPR013103">
    <property type="entry name" value="RVT_2"/>
</dbReference>
<accession>A0A0A1X1V8</accession>
<feature type="region of interest" description="Disordered" evidence="1">
    <location>
        <begin position="149"/>
        <end position="171"/>
    </location>
</feature>
<gene>
    <name evidence="4" type="primary">POLX_6</name>
    <name evidence="4" type="ORF">g.30144</name>
</gene>
<dbReference type="EMBL" id="GBXI01009552">
    <property type="protein sequence ID" value="JAD04740.1"/>
    <property type="molecule type" value="Transcribed_RNA"/>
</dbReference>
<dbReference type="GO" id="GO:0071897">
    <property type="term" value="P:DNA biosynthetic process"/>
    <property type="evidence" value="ECO:0007669"/>
    <property type="project" value="UniProtKB-ARBA"/>
</dbReference>
<evidence type="ECO:0000259" key="3">
    <source>
        <dbReference type="Pfam" id="PF25597"/>
    </source>
</evidence>
<feature type="domain" description="Reverse transcriptase Ty1/copia-type" evidence="2">
    <location>
        <begin position="245"/>
        <end position="489"/>
    </location>
</feature>
<sequence length="726" mass="82849">MARCMMLDAGVEESLWAEAVHTAAYLRNRSPTKALGTVTPYEAWHGHKPTVAHLRTFGSYAVALDKRQHDKFKPKGKEYTMVGYADTAKAYRLYDRKSKCLIVSRDVYFIERAEHMQHSDTALIEGIVTNADGRANDISVEIYDTQSNKNVDPVEVGSDDSQSEGSNDNFESAQEEFVAAKRLPGRPKFIRTGNCGRPRKVYNYLSLMTTDEVKIPNTVDEALSSEHSEQWFNAMKDEYDALLKNETWELIEPPKGQKVVRNKWVFSIKRDKEGNIQRFKARLVAKGCSQIYGVNYTETFSPVVRYCTIRLIFAIAAEYELHLHQMDVSTAYLNSELNDEIFMYQPEMFVDQRYPNHCLKLKKALYGLKQSGRQWNMKLNSILIEIGFKQCESEPCVYINHHKEQINIIAVYVDDLLIACSDLSYKQHIKRLIAEKMKVVDKGQVQHFLSMEIERDGETGAITICQKGHIKRLLREQGMEDCRPISIPLDPGHKVNCEDKSCKVADQSQYQSIIGSLMYIAVCTRPDILHSVCKLAQRNTKPHAEHLAAAKRILRYLCSTQDKKLKYSRTGKPIECFVDADWGGDVGDRKSYSGYAIIMAGGVFSYESKKQSTVALSSTEAEYMALTCVVKEAVNLKQLLRELYIPYPEAMIVNCDNLSAMNLVKNPVYHSRSKHIDIRYHYIRNIYRAGEIELKYCSSSNMIADILTKNLARSTHEKLTELLGLK</sequence>
<dbReference type="CDD" id="cd09272">
    <property type="entry name" value="RNase_HI_RT_Ty1"/>
    <property type="match status" value="1"/>
</dbReference>
<reference evidence="4" key="2">
    <citation type="journal article" date="2015" name="Gigascience">
        <title>Reconstructing a comprehensive transcriptome assembly of a white-pupal translocated strain of the pest fruit fly Bactrocera cucurbitae.</title>
        <authorList>
            <person name="Sim S.B."/>
            <person name="Calla B."/>
            <person name="Hall B."/>
            <person name="DeRego T."/>
            <person name="Geib S.M."/>
        </authorList>
    </citation>
    <scope>NUCLEOTIDE SEQUENCE</scope>
</reference>
<dbReference type="SUPFAM" id="SSF56672">
    <property type="entry name" value="DNA/RNA polymerases"/>
    <property type="match status" value="1"/>
</dbReference>
<dbReference type="GO" id="GO:0003676">
    <property type="term" value="F:nucleic acid binding"/>
    <property type="evidence" value="ECO:0007669"/>
    <property type="project" value="InterPro"/>
</dbReference>
<dbReference type="PANTHER" id="PTHR11439">
    <property type="entry name" value="GAG-POL-RELATED RETROTRANSPOSON"/>
    <property type="match status" value="1"/>
</dbReference>
<feature type="domain" description="Retroviral polymerase SH3-like" evidence="3">
    <location>
        <begin position="63"/>
        <end position="115"/>
    </location>
</feature>
<dbReference type="Pfam" id="PF07727">
    <property type="entry name" value="RVT_2"/>
    <property type="match status" value="1"/>
</dbReference>
<protein>
    <submittedName>
        <fullName evidence="4">Retrovirus-related Pol polyprotein from transposon TNT 1-94</fullName>
    </submittedName>
</protein>
<dbReference type="InterPro" id="IPR012337">
    <property type="entry name" value="RNaseH-like_sf"/>
</dbReference>
<dbReference type="GO" id="GO:0042575">
    <property type="term" value="C:DNA polymerase complex"/>
    <property type="evidence" value="ECO:0007669"/>
    <property type="project" value="UniProtKB-ARBA"/>
</dbReference>
<proteinExistence type="predicted"/>
<name>A0A0A1X1V8_ZEUCU</name>
<dbReference type="InterPro" id="IPR057670">
    <property type="entry name" value="SH3_retrovirus"/>
</dbReference>
<evidence type="ECO:0000259" key="2">
    <source>
        <dbReference type="Pfam" id="PF07727"/>
    </source>
</evidence>
<dbReference type="PANTHER" id="PTHR11439:SF483">
    <property type="entry name" value="PEPTIDE SYNTHASE GLIP-LIKE, PUTATIVE (AFU_ORTHOLOGUE AFUA_3G12920)-RELATED"/>
    <property type="match status" value="1"/>
</dbReference>
<evidence type="ECO:0000256" key="1">
    <source>
        <dbReference type="SAM" id="MobiDB-lite"/>
    </source>
</evidence>
<organism evidence="4">
    <name type="scientific">Zeugodacus cucurbitae</name>
    <name type="common">Melon fruit fly</name>
    <name type="synonym">Bactrocera cucurbitae</name>
    <dbReference type="NCBI Taxonomy" id="28588"/>
    <lineage>
        <taxon>Eukaryota</taxon>
        <taxon>Metazoa</taxon>
        <taxon>Ecdysozoa</taxon>
        <taxon>Arthropoda</taxon>
        <taxon>Hexapoda</taxon>
        <taxon>Insecta</taxon>
        <taxon>Pterygota</taxon>
        <taxon>Neoptera</taxon>
        <taxon>Endopterygota</taxon>
        <taxon>Diptera</taxon>
        <taxon>Brachycera</taxon>
        <taxon>Muscomorpha</taxon>
        <taxon>Tephritoidea</taxon>
        <taxon>Tephritidae</taxon>
        <taxon>Zeugodacus</taxon>
        <taxon>Zeugodacus</taxon>
    </lineage>
</organism>
<reference evidence="4" key="1">
    <citation type="submission" date="2014-11" db="EMBL/GenBank/DDBJ databases">
        <authorList>
            <person name="Geib S."/>
        </authorList>
    </citation>
    <scope>NUCLEOTIDE SEQUENCE</scope>
</reference>
<dbReference type="Gene3D" id="3.30.420.10">
    <property type="entry name" value="Ribonuclease H-like superfamily/Ribonuclease H"/>
    <property type="match status" value="1"/>
</dbReference>
<dbReference type="AlphaFoldDB" id="A0A0A1X1V8"/>
<evidence type="ECO:0000313" key="4">
    <source>
        <dbReference type="EMBL" id="JAD04740.1"/>
    </source>
</evidence>
<dbReference type="InterPro" id="IPR043502">
    <property type="entry name" value="DNA/RNA_pol_sf"/>
</dbReference>
<dbReference type="Pfam" id="PF25597">
    <property type="entry name" value="SH3_retrovirus"/>
    <property type="match status" value="1"/>
</dbReference>